<name>A0A4S8LWG5_DENBC</name>
<dbReference type="Proteomes" id="UP000297245">
    <property type="component" value="Unassembled WGS sequence"/>
</dbReference>
<dbReference type="AlphaFoldDB" id="A0A4S8LWG5"/>
<sequence length="153" mass="17237">MHDIPASVRQKILPHPSLNPFSLVRFPAPIPLPESSYEAHQYLSTHVPTNDKIRDIFLLTPPPSALVHELRKLLNSDPSICSVVLPHDEVDPDERYPLWVVQFWVELIPFYVAQKKWCTAVASIERRQRHRTKLSGGSSPSVDATYVGVVPAA</sequence>
<evidence type="ECO:0000313" key="2">
    <source>
        <dbReference type="EMBL" id="THU93974.1"/>
    </source>
</evidence>
<dbReference type="EMBL" id="ML179234">
    <property type="protein sequence ID" value="THU93974.1"/>
    <property type="molecule type" value="Genomic_DNA"/>
</dbReference>
<organism evidence="2 3">
    <name type="scientific">Dendrothele bispora (strain CBS 962.96)</name>
    <dbReference type="NCBI Taxonomy" id="1314807"/>
    <lineage>
        <taxon>Eukaryota</taxon>
        <taxon>Fungi</taxon>
        <taxon>Dikarya</taxon>
        <taxon>Basidiomycota</taxon>
        <taxon>Agaricomycotina</taxon>
        <taxon>Agaricomycetes</taxon>
        <taxon>Agaricomycetidae</taxon>
        <taxon>Agaricales</taxon>
        <taxon>Agaricales incertae sedis</taxon>
        <taxon>Dendrothele</taxon>
    </lineage>
</organism>
<accession>A0A4S8LWG5</accession>
<proteinExistence type="predicted"/>
<protein>
    <submittedName>
        <fullName evidence="2">Uncharacterized protein</fullName>
    </submittedName>
</protein>
<gene>
    <name evidence="2" type="ORF">K435DRAFT_860973</name>
    <name evidence="1" type="ORF">K435DRAFT_871490</name>
</gene>
<keyword evidence="3" id="KW-1185">Reference proteome</keyword>
<evidence type="ECO:0000313" key="3">
    <source>
        <dbReference type="Proteomes" id="UP000297245"/>
    </source>
</evidence>
<reference evidence="2 3" key="1">
    <citation type="journal article" date="2019" name="Nat. Ecol. Evol.">
        <title>Megaphylogeny resolves global patterns of mushroom evolution.</title>
        <authorList>
            <person name="Varga T."/>
            <person name="Krizsan K."/>
            <person name="Foldi C."/>
            <person name="Dima B."/>
            <person name="Sanchez-Garcia M."/>
            <person name="Sanchez-Ramirez S."/>
            <person name="Szollosi G.J."/>
            <person name="Szarkandi J.G."/>
            <person name="Papp V."/>
            <person name="Albert L."/>
            <person name="Andreopoulos W."/>
            <person name="Angelini C."/>
            <person name="Antonin V."/>
            <person name="Barry K.W."/>
            <person name="Bougher N.L."/>
            <person name="Buchanan P."/>
            <person name="Buyck B."/>
            <person name="Bense V."/>
            <person name="Catcheside P."/>
            <person name="Chovatia M."/>
            <person name="Cooper J."/>
            <person name="Damon W."/>
            <person name="Desjardin D."/>
            <person name="Finy P."/>
            <person name="Geml J."/>
            <person name="Haridas S."/>
            <person name="Hughes K."/>
            <person name="Justo A."/>
            <person name="Karasinski D."/>
            <person name="Kautmanova I."/>
            <person name="Kiss B."/>
            <person name="Kocsube S."/>
            <person name="Kotiranta H."/>
            <person name="LaButti K.M."/>
            <person name="Lechner B.E."/>
            <person name="Liimatainen K."/>
            <person name="Lipzen A."/>
            <person name="Lukacs Z."/>
            <person name="Mihaltcheva S."/>
            <person name="Morgado L.N."/>
            <person name="Niskanen T."/>
            <person name="Noordeloos M.E."/>
            <person name="Ohm R.A."/>
            <person name="Ortiz-Santana B."/>
            <person name="Ovrebo C."/>
            <person name="Racz N."/>
            <person name="Riley R."/>
            <person name="Savchenko A."/>
            <person name="Shiryaev A."/>
            <person name="Soop K."/>
            <person name="Spirin V."/>
            <person name="Szebenyi C."/>
            <person name="Tomsovsky M."/>
            <person name="Tulloss R.E."/>
            <person name="Uehling J."/>
            <person name="Grigoriev I.V."/>
            <person name="Vagvolgyi C."/>
            <person name="Papp T."/>
            <person name="Martin F.M."/>
            <person name="Miettinen O."/>
            <person name="Hibbett D.S."/>
            <person name="Nagy L.G."/>
        </authorList>
    </citation>
    <scope>NUCLEOTIDE SEQUENCE [LARGE SCALE GENOMIC DNA]</scope>
    <source>
        <strain evidence="2 3">CBS 962.96</strain>
    </source>
</reference>
<dbReference type="EMBL" id="ML179676">
    <property type="protein sequence ID" value="THU83238.1"/>
    <property type="molecule type" value="Genomic_DNA"/>
</dbReference>
<evidence type="ECO:0000313" key="1">
    <source>
        <dbReference type="EMBL" id="THU83238.1"/>
    </source>
</evidence>